<name>A0A401PMJ7_SCYTO</name>
<keyword evidence="1" id="KW-0175">Coiled coil</keyword>
<comment type="caution">
    <text evidence="2">The sequence shown here is derived from an EMBL/GenBank/DDBJ whole genome shotgun (WGS) entry which is preliminary data.</text>
</comment>
<evidence type="ECO:0000313" key="3">
    <source>
        <dbReference type="Proteomes" id="UP000288216"/>
    </source>
</evidence>
<proteinExistence type="predicted"/>
<evidence type="ECO:0000256" key="1">
    <source>
        <dbReference type="SAM" id="Coils"/>
    </source>
</evidence>
<reference evidence="2 3" key="1">
    <citation type="journal article" date="2018" name="Nat. Ecol. Evol.">
        <title>Shark genomes provide insights into elasmobranch evolution and the origin of vertebrates.</title>
        <authorList>
            <person name="Hara Y"/>
            <person name="Yamaguchi K"/>
            <person name="Onimaru K"/>
            <person name="Kadota M"/>
            <person name="Koyanagi M"/>
            <person name="Keeley SD"/>
            <person name="Tatsumi K"/>
            <person name="Tanaka K"/>
            <person name="Motone F"/>
            <person name="Kageyama Y"/>
            <person name="Nozu R"/>
            <person name="Adachi N"/>
            <person name="Nishimura O"/>
            <person name="Nakagawa R"/>
            <person name="Tanegashima C"/>
            <person name="Kiyatake I"/>
            <person name="Matsumoto R"/>
            <person name="Murakumo K"/>
            <person name="Nishida K"/>
            <person name="Terakita A"/>
            <person name="Kuratani S"/>
            <person name="Sato K"/>
            <person name="Hyodo S Kuraku.S."/>
        </authorList>
    </citation>
    <scope>NUCLEOTIDE SEQUENCE [LARGE SCALE GENOMIC DNA]</scope>
</reference>
<dbReference type="STRING" id="75743.A0A401PMJ7"/>
<accession>A0A401PMJ7</accession>
<gene>
    <name evidence="2" type="ORF">scyTo_0003450</name>
</gene>
<evidence type="ECO:0008006" key="4">
    <source>
        <dbReference type="Google" id="ProtNLM"/>
    </source>
</evidence>
<dbReference type="AlphaFoldDB" id="A0A401PMJ7"/>
<organism evidence="2 3">
    <name type="scientific">Scyliorhinus torazame</name>
    <name type="common">Cloudy catshark</name>
    <name type="synonym">Catulus torazame</name>
    <dbReference type="NCBI Taxonomy" id="75743"/>
    <lineage>
        <taxon>Eukaryota</taxon>
        <taxon>Metazoa</taxon>
        <taxon>Chordata</taxon>
        <taxon>Craniata</taxon>
        <taxon>Vertebrata</taxon>
        <taxon>Chondrichthyes</taxon>
        <taxon>Elasmobranchii</taxon>
        <taxon>Galeomorphii</taxon>
        <taxon>Galeoidea</taxon>
        <taxon>Carcharhiniformes</taxon>
        <taxon>Scyliorhinidae</taxon>
        <taxon>Scyliorhinus</taxon>
    </lineage>
</organism>
<feature type="coiled-coil region" evidence="1">
    <location>
        <begin position="197"/>
        <end position="242"/>
    </location>
</feature>
<dbReference type="Proteomes" id="UP000288216">
    <property type="component" value="Unassembled WGS sequence"/>
</dbReference>
<dbReference type="EMBL" id="BFAA01000937">
    <property type="protein sequence ID" value="GCB74360.1"/>
    <property type="molecule type" value="Genomic_DNA"/>
</dbReference>
<keyword evidence="3" id="KW-1185">Reference proteome</keyword>
<protein>
    <recommendedName>
        <fullName evidence="4">Peptidase A2 domain-containing protein</fullName>
    </recommendedName>
</protein>
<evidence type="ECO:0000313" key="2">
    <source>
        <dbReference type="EMBL" id="GCB74360.1"/>
    </source>
</evidence>
<sequence>MINETSTVIKMDTGARANFINEADLKKVRIQPHIQPYNECSLTDYHGAQIKTLGKCTLQVEVNEQSHLVEFAVVEVNTRSLFSATACYALQLVQQLYDQDNDFFELNKLHSDYAIVDTEIQDTDTDCIQMVRTAAIDEKAQQTLENKSKAQATALLRKKHCQAATENMVGLEDRVASESVQQHNDQNCDSNEKRNTMQHISQQLQEQLNQNERIIKNNLLIIKQQNAEMSALQHSIKDTQTKRSHMQAQCPQPWLSPVVRIFMMIQILLVAECAALLYPLQNSTALAAHGHQPILNSTTVSPGIARKSLKPNKTEPLPSKLNQEVGLAAKAGKTFKRHKLKTKNSLHIGDSETIESAKRLIQTF</sequence>